<dbReference type="EMBL" id="BSNC01000004">
    <property type="protein sequence ID" value="GLP96428.1"/>
    <property type="molecule type" value="Genomic_DNA"/>
</dbReference>
<organism evidence="4 5">
    <name type="scientific">Paraferrimonas sedimenticola</name>
    <dbReference type="NCBI Taxonomy" id="375674"/>
    <lineage>
        <taxon>Bacteria</taxon>
        <taxon>Pseudomonadati</taxon>
        <taxon>Pseudomonadota</taxon>
        <taxon>Gammaproteobacteria</taxon>
        <taxon>Alteromonadales</taxon>
        <taxon>Ferrimonadaceae</taxon>
        <taxon>Paraferrimonas</taxon>
    </lineage>
</organism>
<dbReference type="SUPFAM" id="SSF56925">
    <property type="entry name" value="OMPA-like"/>
    <property type="match status" value="1"/>
</dbReference>
<feature type="signal peptide" evidence="2">
    <location>
        <begin position="1"/>
        <end position="26"/>
    </location>
</feature>
<evidence type="ECO:0000259" key="3">
    <source>
        <dbReference type="Pfam" id="PF13505"/>
    </source>
</evidence>
<evidence type="ECO:0000256" key="1">
    <source>
        <dbReference type="ARBA" id="ARBA00022729"/>
    </source>
</evidence>
<keyword evidence="1 2" id="KW-0732">Signal</keyword>
<name>A0AA37RWL8_9GAMM</name>
<gene>
    <name evidence="4" type="ORF">GCM10007895_17340</name>
</gene>
<dbReference type="Pfam" id="PF13505">
    <property type="entry name" value="OMP_b-brl"/>
    <property type="match status" value="1"/>
</dbReference>
<protein>
    <recommendedName>
        <fullName evidence="3">Outer membrane protein beta-barrel domain-containing protein</fullName>
    </recommendedName>
</protein>
<evidence type="ECO:0000256" key="2">
    <source>
        <dbReference type="SAM" id="SignalP"/>
    </source>
</evidence>
<dbReference type="InterPro" id="IPR011250">
    <property type="entry name" value="OMP/PagP_B-barrel"/>
</dbReference>
<proteinExistence type="predicted"/>
<reference evidence="4" key="2">
    <citation type="submission" date="2023-01" db="EMBL/GenBank/DDBJ databases">
        <title>Draft genome sequence of Paraferrimonas sedimenticola strain NBRC 101628.</title>
        <authorList>
            <person name="Sun Q."/>
            <person name="Mori K."/>
        </authorList>
    </citation>
    <scope>NUCLEOTIDE SEQUENCE</scope>
    <source>
        <strain evidence="4">NBRC 101628</strain>
    </source>
</reference>
<dbReference type="InterPro" id="IPR027385">
    <property type="entry name" value="Beta-barrel_OMP"/>
</dbReference>
<sequence>MLARCISRYSAGIALCTSLFVGNLHAQTSPHAIEFGLDTGIGESKQLDQKDDVHSRFSLAYRYQFSQHWSAQLTGTESILKLPGVAHQQYSVRFGTEYKAQLTNTLFWIANAGLGKDLLSQEAKDLGFDHGLGAYLGTGLRFEFDSGFNLSATLAYEDFEIYRASVFGVNLGYRF</sequence>
<feature type="domain" description="Outer membrane protein beta-barrel" evidence="3">
    <location>
        <begin position="14"/>
        <end position="175"/>
    </location>
</feature>
<evidence type="ECO:0000313" key="5">
    <source>
        <dbReference type="Proteomes" id="UP001161422"/>
    </source>
</evidence>
<dbReference type="Proteomes" id="UP001161422">
    <property type="component" value="Unassembled WGS sequence"/>
</dbReference>
<dbReference type="AlphaFoldDB" id="A0AA37RWL8"/>
<reference evidence="4" key="1">
    <citation type="journal article" date="2014" name="Int. J. Syst. Evol. Microbiol.">
        <title>Complete genome sequence of Corynebacterium casei LMG S-19264T (=DSM 44701T), isolated from a smear-ripened cheese.</title>
        <authorList>
            <consortium name="US DOE Joint Genome Institute (JGI-PGF)"/>
            <person name="Walter F."/>
            <person name="Albersmeier A."/>
            <person name="Kalinowski J."/>
            <person name="Ruckert C."/>
        </authorList>
    </citation>
    <scope>NUCLEOTIDE SEQUENCE</scope>
    <source>
        <strain evidence="4">NBRC 101628</strain>
    </source>
</reference>
<comment type="caution">
    <text evidence="4">The sequence shown here is derived from an EMBL/GenBank/DDBJ whole genome shotgun (WGS) entry which is preliminary data.</text>
</comment>
<keyword evidence="5" id="KW-1185">Reference proteome</keyword>
<evidence type="ECO:0000313" key="4">
    <source>
        <dbReference type="EMBL" id="GLP96428.1"/>
    </source>
</evidence>
<feature type="chain" id="PRO_5041318165" description="Outer membrane protein beta-barrel domain-containing protein" evidence="2">
    <location>
        <begin position="27"/>
        <end position="175"/>
    </location>
</feature>
<accession>A0AA37RWL8</accession>